<dbReference type="AlphaFoldDB" id="A0ABD3D038"/>
<dbReference type="EMBL" id="JAVIJP010000027">
    <property type="protein sequence ID" value="KAL3635630.1"/>
    <property type="molecule type" value="Genomic_DNA"/>
</dbReference>
<comment type="caution">
    <text evidence="1">The sequence shown here is derived from an EMBL/GenBank/DDBJ whole genome shotgun (WGS) entry which is preliminary data.</text>
</comment>
<sequence>MFRRGKEEGQNRYITCLLAEVAEKDIDWALWTFQGSYMIRQGKLNLEETYGVVDLNWDRPRNPGFLERLQVIRQLNQEPKSTHPTKNIIFHPQSGQCVQINDHKNAILANCKNATRWDQHQDGGPIKLSGSGEYLAFANCKNCKWKYGSSSGLQLAGRSGQGKYLCLEKNGSDNTLVTKKCLCVGDDLVDLPTCADNPQVQWFKLVPTNV</sequence>
<dbReference type="PANTHER" id="PTHR31263:SF68">
    <property type="entry name" value="GLYCOSIDE HYDROLASE FAMILY 5 DOMAIN-CONTAINING PROTEIN"/>
    <property type="match status" value="1"/>
</dbReference>
<keyword evidence="2" id="KW-1185">Reference proteome</keyword>
<dbReference type="PANTHER" id="PTHR31263">
    <property type="entry name" value="CELLULASE FAMILY PROTEIN (AFU_ORTHOLOGUE AFUA_5G14560)"/>
    <property type="match status" value="1"/>
</dbReference>
<evidence type="ECO:0008006" key="3">
    <source>
        <dbReference type="Google" id="ProtNLM"/>
    </source>
</evidence>
<proteinExistence type="predicted"/>
<organism evidence="1 2">
    <name type="scientific">Castilleja foliolosa</name>
    <dbReference type="NCBI Taxonomy" id="1961234"/>
    <lineage>
        <taxon>Eukaryota</taxon>
        <taxon>Viridiplantae</taxon>
        <taxon>Streptophyta</taxon>
        <taxon>Embryophyta</taxon>
        <taxon>Tracheophyta</taxon>
        <taxon>Spermatophyta</taxon>
        <taxon>Magnoliopsida</taxon>
        <taxon>eudicotyledons</taxon>
        <taxon>Gunneridae</taxon>
        <taxon>Pentapetalae</taxon>
        <taxon>asterids</taxon>
        <taxon>lamiids</taxon>
        <taxon>Lamiales</taxon>
        <taxon>Orobanchaceae</taxon>
        <taxon>Pedicularideae</taxon>
        <taxon>Castillejinae</taxon>
        <taxon>Castilleja</taxon>
    </lineage>
</organism>
<evidence type="ECO:0000313" key="1">
    <source>
        <dbReference type="EMBL" id="KAL3635630.1"/>
    </source>
</evidence>
<reference evidence="2" key="1">
    <citation type="journal article" date="2024" name="IScience">
        <title>Strigolactones Initiate the Formation of Haustorium-like Structures in Castilleja.</title>
        <authorList>
            <person name="Buerger M."/>
            <person name="Peterson D."/>
            <person name="Chory J."/>
        </authorList>
    </citation>
    <scope>NUCLEOTIDE SEQUENCE [LARGE SCALE GENOMIC DNA]</scope>
</reference>
<protein>
    <recommendedName>
        <fullName evidence="3">Ricin B lectin domain-containing protein</fullName>
    </recommendedName>
</protein>
<gene>
    <name evidence="1" type="ORF">CASFOL_020177</name>
</gene>
<name>A0ABD3D038_9LAMI</name>
<evidence type="ECO:0000313" key="2">
    <source>
        <dbReference type="Proteomes" id="UP001632038"/>
    </source>
</evidence>
<accession>A0ABD3D038</accession>
<dbReference type="Proteomes" id="UP001632038">
    <property type="component" value="Unassembled WGS sequence"/>
</dbReference>